<comment type="similarity">
    <text evidence="1">Belongs to the peptidase S1C family.</text>
</comment>
<keyword evidence="6" id="KW-1185">Reference proteome</keyword>
<dbReference type="EMBL" id="JBBPBN010000031">
    <property type="protein sequence ID" value="KAK9004216.1"/>
    <property type="molecule type" value="Genomic_DNA"/>
</dbReference>
<evidence type="ECO:0000256" key="1">
    <source>
        <dbReference type="ARBA" id="ARBA00010541"/>
    </source>
</evidence>
<evidence type="ECO:0000256" key="2">
    <source>
        <dbReference type="ARBA" id="ARBA00022670"/>
    </source>
</evidence>
<comment type="caution">
    <text evidence="5">The sequence shown here is derived from an EMBL/GenBank/DDBJ whole genome shotgun (WGS) entry which is preliminary data.</text>
</comment>
<keyword evidence="2" id="KW-0645">Protease</keyword>
<evidence type="ECO:0000256" key="4">
    <source>
        <dbReference type="SAM" id="MobiDB-lite"/>
    </source>
</evidence>
<feature type="compositionally biased region" description="Basic and acidic residues" evidence="4">
    <location>
        <begin position="141"/>
        <end position="152"/>
    </location>
</feature>
<organism evidence="5 6">
    <name type="scientific">Hibiscus sabdariffa</name>
    <name type="common">roselle</name>
    <dbReference type="NCBI Taxonomy" id="183260"/>
    <lineage>
        <taxon>Eukaryota</taxon>
        <taxon>Viridiplantae</taxon>
        <taxon>Streptophyta</taxon>
        <taxon>Embryophyta</taxon>
        <taxon>Tracheophyta</taxon>
        <taxon>Spermatophyta</taxon>
        <taxon>Magnoliopsida</taxon>
        <taxon>eudicotyledons</taxon>
        <taxon>Gunneridae</taxon>
        <taxon>Pentapetalae</taxon>
        <taxon>rosids</taxon>
        <taxon>malvids</taxon>
        <taxon>Malvales</taxon>
        <taxon>Malvaceae</taxon>
        <taxon>Malvoideae</taxon>
        <taxon>Hibiscus</taxon>
    </lineage>
</organism>
<dbReference type="InterPro" id="IPR043504">
    <property type="entry name" value="Peptidase_S1_PA_chymotrypsin"/>
</dbReference>
<feature type="compositionally biased region" description="Acidic residues" evidence="4">
    <location>
        <begin position="126"/>
        <end position="135"/>
    </location>
</feature>
<name>A0ABR2QU17_9ROSI</name>
<sequence>MRSRTNGQIGWLVHEWSNNRKKYILFVKEGAAGESYCLWELSSFKQFASDDWTNCGCAALALERTVQLFEKNTYSVVNIFDVTGAVEIPQGNGSDVDVVWDEKGHIVTNYHDNADPSLAPTPEGPAELEENDELDPPIAKAQERRRGMRERRDPKALTDFVLF</sequence>
<evidence type="ECO:0000313" key="5">
    <source>
        <dbReference type="EMBL" id="KAK9004216.1"/>
    </source>
</evidence>
<dbReference type="InterPro" id="IPR051201">
    <property type="entry name" value="Chloro_Bact_Ser_Proteases"/>
</dbReference>
<evidence type="ECO:0000313" key="6">
    <source>
        <dbReference type="Proteomes" id="UP001396334"/>
    </source>
</evidence>
<dbReference type="Proteomes" id="UP001396334">
    <property type="component" value="Unassembled WGS sequence"/>
</dbReference>
<evidence type="ECO:0000256" key="3">
    <source>
        <dbReference type="ARBA" id="ARBA00022801"/>
    </source>
</evidence>
<dbReference type="Gene3D" id="2.40.10.10">
    <property type="entry name" value="Trypsin-like serine proteases"/>
    <property type="match status" value="1"/>
</dbReference>
<protein>
    <submittedName>
        <fullName evidence="5">Uncharacterized protein</fullName>
    </submittedName>
</protein>
<dbReference type="PANTHER" id="PTHR43343">
    <property type="entry name" value="PEPTIDASE S12"/>
    <property type="match status" value="1"/>
</dbReference>
<feature type="region of interest" description="Disordered" evidence="4">
    <location>
        <begin position="111"/>
        <end position="152"/>
    </location>
</feature>
<keyword evidence="3" id="KW-0378">Hydrolase</keyword>
<proteinExistence type="inferred from homology"/>
<accession>A0ABR2QU17</accession>
<dbReference type="PANTHER" id="PTHR43343:SF3">
    <property type="entry name" value="PROTEASE DO-LIKE 8, CHLOROPLASTIC"/>
    <property type="match status" value="1"/>
</dbReference>
<reference evidence="5 6" key="1">
    <citation type="journal article" date="2024" name="G3 (Bethesda)">
        <title>Genome assembly of Hibiscus sabdariffa L. provides insights into metabolisms of medicinal natural products.</title>
        <authorList>
            <person name="Kim T."/>
        </authorList>
    </citation>
    <scope>NUCLEOTIDE SEQUENCE [LARGE SCALE GENOMIC DNA]</scope>
    <source>
        <strain evidence="5">TK-2024</strain>
        <tissue evidence="5">Old leaves</tissue>
    </source>
</reference>
<gene>
    <name evidence="5" type="ORF">V6N11_002023</name>
</gene>